<evidence type="ECO:0000256" key="9">
    <source>
        <dbReference type="ARBA" id="ARBA00023136"/>
    </source>
</evidence>
<keyword evidence="5 10" id="KW-0812">Transmembrane</keyword>
<comment type="pathway">
    <text evidence="3 10">Protein modification; protein glycosylation.</text>
</comment>
<comment type="subunit">
    <text evidence="10">Component of the oligosaccharyltransferase (OST) complex.</text>
</comment>
<feature type="transmembrane region" description="Helical" evidence="10">
    <location>
        <begin position="535"/>
        <end position="558"/>
    </location>
</feature>
<dbReference type="OrthoDB" id="310030at2759"/>
<dbReference type="PANTHER" id="PTHR21049:SF0">
    <property type="entry name" value="DOLICHYL-DIPHOSPHOOLIGOSACCHARIDE--PROTEIN GLYCOSYLTRANSFERASE SUBUNIT 1"/>
    <property type="match status" value="1"/>
</dbReference>
<dbReference type="GO" id="GO:0008250">
    <property type="term" value="C:oligosaccharyltransferase complex"/>
    <property type="evidence" value="ECO:0007669"/>
    <property type="project" value="UniProtKB-UniRule"/>
</dbReference>
<dbReference type="InterPro" id="IPR007676">
    <property type="entry name" value="Ribophorin_I"/>
</dbReference>
<sequence length="563" mass="63800">MLKTMEKNEFSVDDFTKVSLKKDERSCVESETRDKKYQPHPHLKVAHIFVFWRCELTPHQAGFPYFPFKMKSFAIATAVLSLVSSAFGADKSNLTKPSTSKNILPSNFKPPQVFKNVNLVHTINLEKSYPRESINVVIENIASEPQDEYYLPFTSKQMETIGAVEVKDRKNPESGLFEVRPAQIYTEGDTSFYLIKLPQPLAPKAQQTIGISYSYLSALNPLPNSIAQKENQYVVYEFSAYAQSSYVTSKQKTEVKLPTTNVPDYTTIPGANDAPESPQKQGSKYTYGSYGEVPAGAVEPVRVRYEFTKPLIHVSRLERDIEVSHWGGNVAFEERYTLTNRAANLSQPFSRTLWTQAAYFPTNPTSAIKELKFPLRVGSLTPYFTDIIGNVSTSRFRSNRREANLEIKPRYPIFGGWNYPFRVGWDADAKKFLRKLSGEQYVLNVPFLEGPKQAEGIEYEFVELRVILPEGAENVQFSTLFPTTSSKIALHKTFMDTVGRTTLVLHSYNVIDDLRDREIIVTYTYSFLAGIRKPIVIFFSVLSLFVTVWGVGTLNVSIKAKKA</sequence>
<evidence type="ECO:0000256" key="6">
    <source>
        <dbReference type="ARBA" id="ARBA00022729"/>
    </source>
</evidence>
<reference evidence="12 13" key="1">
    <citation type="submission" date="2019-06" db="EMBL/GenBank/DDBJ databases">
        <title>Genome Sequence of the Brown Rot Fungal Pathogen Monilinia laxa.</title>
        <authorList>
            <person name="De Miccolis Angelini R.M."/>
            <person name="Landi L."/>
            <person name="Abate D."/>
            <person name="Pollastro S."/>
            <person name="Romanazzi G."/>
            <person name="Faretra F."/>
        </authorList>
    </citation>
    <scope>NUCLEOTIDE SEQUENCE [LARGE SCALE GENOMIC DNA]</scope>
    <source>
        <strain evidence="12 13">Mlax316</strain>
    </source>
</reference>
<dbReference type="Proteomes" id="UP000326757">
    <property type="component" value="Unassembled WGS sequence"/>
</dbReference>
<evidence type="ECO:0000256" key="7">
    <source>
        <dbReference type="ARBA" id="ARBA00022824"/>
    </source>
</evidence>
<evidence type="ECO:0000313" key="12">
    <source>
        <dbReference type="EMBL" id="KAB8301283.1"/>
    </source>
</evidence>
<evidence type="ECO:0000256" key="3">
    <source>
        <dbReference type="ARBA" id="ARBA00004922"/>
    </source>
</evidence>
<organism evidence="12 13">
    <name type="scientific">Monilinia laxa</name>
    <name type="common">Brown rot fungus</name>
    <name type="synonym">Sclerotinia laxa</name>
    <dbReference type="NCBI Taxonomy" id="61186"/>
    <lineage>
        <taxon>Eukaryota</taxon>
        <taxon>Fungi</taxon>
        <taxon>Dikarya</taxon>
        <taxon>Ascomycota</taxon>
        <taxon>Pezizomycotina</taxon>
        <taxon>Leotiomycetes</taxon>
        <taxon>Helotiales</taxon>
        <taxon>Sclerotiniaceae</taxon>
        <taxon>Monilinia</taxon>
    </lineage>
</organism>
<comment type="function">
    <text evidence="1 10">Subunit of the oligosaccharyl transferase (OST) complex that catalyzes the initial transfer of a defined glycan (Glc(3)Man(9)GlcNAc(2) in eukaryotes) from the lipid carrier dolichol-pyrophosphate to an asparagine residue within an Asn-X-Ser/Thr consensus motif in nascent polypeptide chains, the first step in protein N-glycosylation. N-glycosylation occurs cotranslationally and the complex associates with the Sec61 complex at the channel-forming translocon complex that mediates protein translocation across the endoplasmic reticulum (ER). All subunits are required for a maximal enzyme activity.</text>
</comment>
<comment type="subcellular location">
    <subcellularLocation>
        <location evidence="2 10">Endoplasmic reticulum membrane</location>
        <topology evidence="2 10">Single-pass type I membrane protein</topology>
    </subcellularLocation>
</comment>
<evidence type="ECO:0000256" key="1">
    <source>
        <dbReference type="ARBA" id="ARBA00002791"/>
    </source>
</evidence>
<dbReference type="UniPathway" id="UPA00378"/>
<evidence type="ECO:0000256" key="10">
    <source>
        <dbReference type="RuleBase" id="RU361143"/>
    </source>
</evidence>
<evidence type="ECO:0000256" key="4">
    <source>
        <dbReference type="ARBA" id="ARBA00008905"/>
    </source>
</evidence>
<name>A0A5N6KCW3_MONLA</name>
<evidence type="ECO:0000256" key="5">
    <source>
        <dbReference type="ARBA" id="ARBA00022692"/>
    </source>
</evidence>
<feature type="region of interest" description="Disordered" evidence="11">
    <location>
        <begin position="264"/>
        <end position="283"/>
    </location>
</feature>
<comment type="similarity">
    <text evidence="4 10">Belongs to the OST1 family.</text>
</comment>
<dbReference type="EMBL" id="VIGI01000004">
    <property type="protein sequence ID" value="KAB8301283.1"/>
    <property type="molecule type" value="Genomic_DNA"/>
</dbReference>
<evidence type="ECO:0000256" key="11">
    <source>
        <dbReference type="SAM" id="MobiDB-lite"/>
    </source>
</evidence>
<proteinExistence type="inferred from homology"/>
<dbReference type="AlphaFoldDB" id="A0A5N6KCW3"/>
<evidence type="ECO:0000313" key="13">
    <source>
        <dbReference type="Proteomes" id="UP000326757"/>
    </source>
</evidence>
<comment type="caution">
    <text evidence="12">The sequence shown here is derived from an EMBL/GenBank/DDBJ whole genome shotgun (WGS) entry which is preliminary data.</text>
</comment>
<keyword evidence="6" id="KW-0732">Signal</keyword>
<dbReference type="GO" id="GO:0018279">
    <property type="term" value="P:protein N-linked glycosylation via asparagine"/>
    <property type="evidence" value="ECO:0007669"/>
    <property type="project" value="TreeGrafter"/>
</dbReference>
<gene>
    <name evidence="12" type="ORF">EYC80_003166</name>
</gene>
<dbReference type="PANTHER" id="PTHR21049">
    <property type="entry name" value="RIBOPHORIN I"/>
    <property type="match status" value="1"/>
</dbReference>
<keyword evidence="9 10" id="KW-0472">Membrane</keyword>
<accession>A0A5N6KCW3</accession>
<evidence type="ECO:0000256" key="8">
    <source>
        <dbReference type="ARBA" id="ARBA00022989"/>
    </source>
</evidence>
<dbReference type="Pfam" id="PF04597">
    <property type="entry name" value="Ribophorin_I"/>
    <property type="match status" value="1"/>
</dbReference>
<keyword evidence="7 10" id="KW-0256">Endoplasmic reticulum</keyword>
<keyword evidence="8 10" id="KW-1133">Transmembrane helix</keyword>
<protein>
    <recommendedName>
        <fullName evidence="10">Dolichyl-diphosphooligosaccharide--protein glycosyltransferase subunit 1</fullName>
    </recommendedName>
</protein>
<keyword evidence="13" id="KW-1185">Reference proteome</keyword>
<evidence type="ECO:0000256" key="2">
    <source>
        <dbReference type="ARBA" id="ARBA00004115"/>
    </source>
</evidence>